<sequence>MEQVVLSVEYNERHLNVWKDDTHGYSRFYVTPLCVIDISTINCKKDEYSDVHRYVLNFYLKLWDSAAARTVELALKQKNFTVRASDILPLPMQMVRLGIGKHVTSNIKVENQWRSHQDQPNVVAFEIFTKHKHFCDKMVNDSTTDLETFLVRTKLFFEFSMVLQQRASRNLNISGTTLAKSSFFKMVYLTSKDLNHLVRDIMNVVNVEEEVTSTYIPSEEENQIIQELLGIFREQQIPSHELTKEEWNSVFWNDIFSRPDIQTEYFNETLKYDENEQQFHYDAAKDHQFREKLANKFDSHNQKTKSTNHGFSFKGFGFTTGGSRSENSQYGEDNLSDKEKQLKDTMNFEDFKKALQKKNINVKWTGTKFEPKPFTLYRINAKQLSSSSEVYFKRIIATKIPSTQKIEIRPEMLNGFRSDKNIGILLHEGKLNKFFNAFK</sequence>
<name>A0AC34FYK9_9BILA</name>
<evidence type="ECO:0000313" key="2">
    <source>
        <dbReference type="WBParaSite" id="ES5_v2.g22607.t1"/>
    </source>
</evidence>
<organism evidence="1 2">
    <name type="scientific">Panagrolaimus sp. ES5</name>
    <dbReference type="NCBI Taxonomy" id="591445"/>
    <lineage>
        <taxon>Eukaryota</taxon>
        <taxon>Metazoa</taxon>
        <taxon>Ecdysozoa</taxon>
        <taxon>Nematoda</taxon>
        <taxon>Chromadorea</taxon>
        <taxon>Rhabditida</taxon>
        <taxon>Tylenchina</taxon>
        <taxon>Panagrolaimomorpha</taxon>
        <taxon>Panagrolaimoidea</taxon>
        <taxon>Panagrolaimidae</taxon>
        <taxon>Panagrolaimus</taxon>
    </lineage>
</organism>
<accession>A0AC34FYK9</accession>
<evidence type="ECO:0000313" key="1">
    <source>
        <dbReference type="Proteomes" id="UP000887579"/>
    </source>
</evidence>
<protein>
    <submittedName>
        <fullName evidence="2">Uncharacterized protein</fullName>
    </submittedName>
</protein>
<proteinExistence type="predicted"/>
<dbReference type="WBParaSite" id="ES5_v2.g22607.t1">
    <property type="protein sequence ID" value="ES5_v2.g22607.t1"/>
    <property type="gene ID" value="ES5_v2.g22607"/>
</dbReference>
<reference evidence="2" key="1">
    <citation type="submission" date="2022-11" db="UniProtKB">
        <authorList>
            <consortium name="WormBaseParasite"/>
        </authorList>
    </citation>
    <scope>IDENTIFICATION</scope>
</reference>
<dbReference type="Proteomes" id="UP000887579">
    <property type="component" value="Unplaced"/>
</dbReference>